<dbReference type="PANTHER" id="PTHR47506:SF1">
    <property type="entry name" value="HTH-TYPE TRANSCRIPTIONAL REGULATOR YJDC"/>
    <property type="match status" value="1"/>
</dbReference>
<evidence type="ECO:0000256" key="4">
    <source>
        <dbReference type="PROSITE-ProRule" id="PRU00335"/>
    </source>
</evidence>
<keyword evidence="2 4" id="KW-0238">DNA-binding</keyword>
<evidence type="ECO:0000256" key="3">
    <source>
        <dbReference type="ARBA" id="ARBA00023163"/>
    </source>
</evidence>
<keyword evidence="3" id="KW-0804">Transcription</keyword>
<sequence>MSDKPEPSTLRREKVVEAATDVFRRYGYGRTTMADIAQAAKISRPTLYATFSDKAGIFESVIEGMVATELVGIRRGLSHRHDLASRLRYACRTWASAGFELVQANPDAKDLFDDQFAAVRAGNAAFENLLVELLAEPVSKADVEVTAPRLAEVIGYGMQGFKRFARTSAELHRMIDTLVTTVCAALS</sequence>
<dbReference type="RefSeq" id="WP_146654906.1">
    <property type="nucleotide sequence ID" value="NZ_CP012333.1"/>
</dbReference>
<organism evidence="6 7">
    <name type="scientific">Labilithrix luteola</name>
    <dbReference type="NCBI Taxonomy" id="1391654"/>
    <lineage>
        <taxon>Bacteria</taxon>
        <taxon>Pseudomonadati</taxon>
        <taxon>Myxococcota</taxon>
        <taxon>Polyangia</taxon>
        <taxon>Polyangiales</taxon>
        <taxon>Labilitrichaceae</taxon>
        <taxon>Labilithrix</taxon>
    </lineage>
</organism>
<dbReference type="InterPro" id="IPR001647">
    <property type="entry name" value="HTH_TetR"/>
</dbReference>
<gene>
    <name evidence="6" type="ORF">AKJ09_10932</name>
</gene>
<evidence type="ECO:0000313" key="7">
    <source>
        <dbReference type="Proteomes" id="UP000064967"/>
    </source>
</evidence>
<evidence type="ECO:0000313" key="6">
    <source>
        <dbReference type="EMBL" id="AKV04269.1"/>
    </source>
</evidence>
<dbReference type="Proteomes" id="UP000064967">
    <property type="component" value="Chromosome"/>
</dbReference>
<dbReference type="GO" id="GO:0003677">
    <property type="term" value="F:DNA binding"/>
    <property type="evidence" value="ECO:0007669"/>
    <property type="project" value="UniProtKB-UniRule"/>
</dbReference>
<evidence type="ECO:0000256" key="2">
    <source>
        <dbReference type="ARBA" id="ARBA00023125"/>
    </source>
</evidence>
<dbReference type="AlphaFoldDB" id="A0A0K1QET4"/>
<evidence type="ECO:0000256" key="1">
    <source>
        <dbReference type="ARBA" id="ARBA00023015"/>
    </source>
</evidence>
<accession>A0A0K1QET4</accession>
<dbReference type="Pfam" id="PF00440">
    <property type="entry name" value="TetR_N"/>
    <property type="match status" value="1"/>
</dbReference>
<feature type="DNA-binding region" description="H-T-H motif" evidence="4">
    <location>
        <begin position="32"/>
        <end position="51"/>
    </location>
</feature>
<proteinExistence type="predicted"/>
<dbReference type="OrthoDB" id="5431414at2"/>
<feature type="domain" description="HTH tetR-type" evidence="5">
    <location>
        <begin position="9"/>
        <end position="69"/>
    </location>
</feature>
<dbReference type="InterPro" id="IPR009057">
    <property type="entry name" value="Homeodomain-like_sf"/>
</dbReference>
<keyword evidence="1" id="KW-0805">Transcription regulation</keyword>
<dbReference type="KEGG" id="llu:AKJ09_10932"/>
<dbReference type="EMBL" id="CP012333">
    <property type="protein sequence ID" value="AKV04269.1"/>
    <property type="molecule type" value="Genomic_DNA"/>
</dbReference>
<dbReference type="PANTHER" id="PTHR47506">
    <property type="entry name" value="TRANSCRIPTIONAL REGULATORY PROTEIN"/>
    <property type="match status" value="1"/>
</dbReference>
<name>A0A0K1QET4_9BACT</name>
<dbReference type="Gene3D" id="1.10.357.10">
    <property type="entry name" value="Tetracycline Repressor, domain 2"/>
    <property type="match status" value="1"/>
</dbReference>
<keyword evidence="7" id="KW-1185">Reference proteome</keyword>
<dbReference type="PROSITE" id="PS50977">
    <property type="entry name" value="HTH_TETR_2"/>
    <property type="match status" value="1"/>
</dbReference>
<dbReference type="SUPFAM" id="SSF46689">
    <property type="entry name" value="Homeodomain-like"/>
    <property type="match status" value="1"/>
</dbReference>
<protein>
    <submittedName>
        <fullName evidence="6">Transcriptional regulator, TetR family</fullName>
    </submittedName>
</protein>
<reference evidence="6 7" key="1">
    <citation type="submission" date="2015-08" db="EMBL/GenBank/DDBJ databases">
        <authorList>
            <person name="Babu N.S."/>
            <person name="Beckwith C.J."/>
            <person name="Beseler K.G."/>
            <person name="Brison A."/>
            <person name="Carone J.V."/>
            <person name="Caskin T.P."/>
            <person name="Diamond M."/>
            <person name="Durham M.E."/>
            <person name="Foxe J.M."/>
            <person name="Go M."/>
            <person name="Henderson B.A."/>
            <person name="Jones I.B."/>
            <person name="McGettigan J.A."/>
            <person name="Micheletti S.J."/>
            <person name="Nasrallah M.E."/>
            <person name="Ortiz D."/>
            <person name="Piller C.R."/>
            <person name="Privatt S.R."/>
            <person name="Schneider S.L."/>
            <person name="Sharp S."/>
            <person name="Smith T.C."/>
            <person name="Stanton J.D."/>
            <person name="Ullery H.E."/>
            <person name="Wilson R.J."/>
            <person name="Serrano M.G."/>
            <person name="Buck G."/>
            <person name="Lee V."/>
            <person name="Wang Y."/>
            <person name="Carvalho R."/>
            <person name="Voegtly L."/>
            <person name="Shi R."/>
            <person name="Duckworth R."/>
            <person name="Johnson A."/>
            <person name="Loviza R."/>
            <person name="Walstead R."/>
            <person name="Shah Z."/>
            <person name="Kiflezghi M."/>
            <person name="Wade K."/>
            <person name="Ball S.L."/>
            <person name="Bradley K.W."/>
            <person name="Asai D.J."/>
            <person name="Bowman C.A."/>
            <person name="Russell D.A."/>
            <person name="Pope W.H."/>
            <person name="Jacobs-Sera D."/>
            <person name="Hendrix R.W."/>
            <person name="Hatfull G.F."/>
        </authorList>
    </citation>
    <scope>NUCLEOTIDE SEQUENCE [LARGE SCALE GENOMIC DNA]</scope>
    <source>
        <strain evidence="6 7">DSM 27648</strain>
    </source>
</reference>
<dbReference type="PRINTS" id="PR00455">
    <property type="entry name" value="HTHTETR"/>
</dbReference>
<evidence type="ECO:0000259" key="5">
    <source>
        <dbReference type="PROSITE" id="PS50977"/>
    </source>
</evidence>